<evidence type="ECO:0000256" key="2">
    <source>
        <dbReference type="ARBA" id="ARBA00022475"/>
    </source>
</evidence>
<evidence type="ECO:0000313" key="7">
    <source>
        <dbReference type="EMBL" id="NUU16863.1"/>
    </source>
</evidence>
<feature type="transmembrane region" description="Helical" evidence="6">
    <location>
        <begin position="339"/>
        <end position="359"/>
    </location>
</feature>
<keyword evidence="5 6" id="KW-0472">Membrane</keyword>
<feature type="transmembrane region" description="Helical" evidence="6">
    <location>
        <begin position="271"/>
        <end position="291"/>
    </location>
</feature>
<comment type="subcellular location">
    <subcellularLocation>
        <location evidence="1">Cell membrane</location>
        <topology evidence="1">Multi-pass membrane protein</topology>
    </subcellularLocation>
</comment>
<gene>
    <name evidence="7" type="ORF">HP550_06315</name>
</gene>
<feature type="transmembrane region" description="Helical" evidence="6">
    <location>
        <begin position="365"/>
        <end position="388"/>
    </location>
</feature>
<evidence type="ECO:0000256" key="6">
    <source>
        <dbReference type="SAM" id="Phobius"/>
    </source>
</evidence>
<evidence type="ECO:0000256" key="5">
    <source>
        <dbReference type="ARBA" id="ARBA00023136"/>
    </source>
</evidence>
<name>A0A7Y6A0E8_9CELL</name>
<proteinExistence type="predicted"/>
<dbReference type="PANTHER" id="PTHR30250">
    <property type="entry name" value="PST FAMILY PREDICTED COLANIC ACID TRANSPORTER"/>
    <property type="match status" value="1"/>
</dbReference>
<feature type="transmembrane region" description="Helical" evidence="6">
    <location>
        <begin position="311"/>
        <end position="332"/>
    </location>
</feature>
<dbReference type="Pfam" id="PF01943">
    <property type="entry name" value="Polysacc_synt"/>
    <property type="match status" value="1"/>
</dbReference>
<evidence type="ECO:0000256" key="1">
    <source>
        <dbReference type="ARBA" id="ARBA00004651"/>
    </source>
</evidence>
<dbReference type="InterPro" id="IPR002797">
    <property type="entry name" value="Polysacc_synth"/>
</dbReference>
<dbReference type="AlphaFoldDB" id="A0A7Y6A0E8"/>
<dbReference type="Proteomes" id="UP000565724">
    <property type="component" value="Unassembled WGS sequence"/>
</dbReference>
<feature type="transmembrane region" description="Helical" evidence="6">
    <location>
        <begin position="32"/>
        <end position="59"/>
    </location>
</feature>
<sequence length="389" mass="39207">MRAQFLGILVSRGLGSGLQALALIVLARSVPAASFGAVTAVIALVGFLLVVTGFGMAAFVPRARALGADDDVRAGLRLNWLSTAVTTPVLLALTGWWAVEHHAPLAVALICLSLGLERNVDTVLGVPIADGDARTAATSMVLRRTVSLVVLALGIVAGIDPVVAYTLGLLAGAVAAQVHVRLRVRDLPGSASAVPTGDLARRGWPFLVANVAGQARTLDVPLVAAVLSPAAAGLYAAAVKLVQPVLLIPQSLAAVVAPRAARLDPPGARRLGVRLVAALLGGGLLLVPFMVFAEQIVTFVMGPTYAGSGPVLAWTLAGLPFFAVAAVLAALLQGQSREHLVAVIGTISAAVTVAAVPLGASLGGITGAAIALTCASVLRAGALAAYALR</sequence>
<dbReference type="InterPro" id="IPR050833">
    <property type="entry name" value="Poly_Biosynth_Transport"/>
</dbReference>
<keyword evidence="4 6" id="KW-1133">Transmembrane helix</keyword>
<keyword evidence="3 6" id="KW-0812">Transmembrane</keyword>
<organism evidence="7 8">
    <name type="scientific">Cellulomonas humilata</name>
    <dbReference type="NCBI Taxonomy" id="144055"/>
    <lineage>
        <taxon>Bacteria</taxon>
        <taxon>Bacillati</taxon>
        <taxon>Actinomycetota</taxon>
        <taxon>Actinomycetes</taxon>
        <taxon>Micrococcales</taxon>
        <taxon>Cellulomonadaceae</taxon>
        <taxon>Cellulomonas</taxon>
    </lineage>
</organism>
<evidence type="ECO:0000256" key="4">
    <source>
        <dbReference type="ARBA" id="ARBA00022989"/>
    </source>
</evidence>
<keyword evidence="8" id="KW-1185">Reference proteome</keyword>
<evidence type="ECO:0000313" key="8">
    <source>
        <dbReference type="Proteomes" id="UP000565724"/>
    </source>
</evidence>
<dbReference type="RefSeq" id="WP_175346744.1">
    <property type="nucleotide sequence ID" value="NZ_JABMCI010000056.1"/>
</dbReference>
<feature type="transmembrane region" description="Helical" evidence="6">
    <location>
        <begin position="148"/>
        <end position="175"/>
    </location>
</feature>
<reference evidence="7 8" key="1">
    <citation type="submission" date="2020-05" db="EMBL/GenBank/DDBJ databases">
        <title>Genome Sequencing of Type Strains.</title>
        <authorList>
            <person name="Lemaire J.F."/>
            <person name="Inderbitzin P."/>
            <person name="Gregorio O.A."/>
            <person name="Collins S.B."/>
            <person name="Wespe N."/>
            <person name="Knight-Connoni V."/>
        </authorList>
    </citation>
    <scope>NUCLEOTIDE SEQUENCE [LARGE SCALE GENOMIC DNA]</scope>
    <source>
        <strain evidence="7 8">ATCC 25174</strain>
    </source>
</reference>
<keyword evidence="2" id="KW-1003">Cell membrane</keyword>
<comment type="caution">
    <text evidence="7">The sequence shown here is derived from an EMBL/GenBank/DDBJ whole genome shotgun (WGS) entry which is preliminary data.</text>
</comment>
<accession>A0A7Y6A0E8</accession>
<feature type="transmembrane region" description="Helical" evidence="6">
    <location>
        <begin position="80"/>
        <end position="99"/>
    </location>
</feature>
<evidence type="ECO:0000256" key="3">
    <source>
        <dbReference type="ARBA" id="ARBA00022692"/>
    </source>
</evidence>
<dbReference type="PANTHER" id="PTHR30250:SF11">
    <property type="entry name" value="O-ANTIGEN TRANSPORTER-RELATED"/>
    <property type="match status" value="1"/>
</dbReference>
<dbReference type="EMBL" id="JABMCI010000056">
    <property type="protein sequence ID" value="NUU16863.1"/>
    <property type="molecule type" value="Genomic_DNA"/>
</dbReference>
<dbReference type="GO" id="GO:0005886">
    <property type="term" value="C:plasma membrane"/>
    <property type="evidence" value="ECO:0007669"/>
    <property type="project" value="UniProtKB-SubCell"/>
</dbReference>
<protein>
    <submittedName>
        <fullName evidence="7">Lipopolysaccharide biosynthesis protein</fullName>
    </submittedName>
</protein>